<feature type="domain" description="Ig-like" evidence="13">
    <location>
        <begin position="115"/>
        <end position="189"/>
    </location>
</feature>
<evidence type="ECO:0000256" key="9">
    <source>
        <dbReference type="ARBA" id="ARBA00023180"/>
    </source>
</evidence>
<dbReference type="SMART" id="SM00409">
    <property type="entry name" value="IG"/>
    <property type="match status" value="1"/>
</dbReference>
<evidence type="ECO:0000256" key="11">
    <source>
        <dbReference type="SAM" id="Phobius"/>
    </source>
</evidence>
<dbReference type="InterPro" id="IPR007110">
    <property type="entry name" value="Ig-like_dom"/>
</dbReference>
<evidence type="ECO:0000256" key="12">
    <source>
        <dbReference type="SAM" id="SignalP"/>
    </source>
</evidence>
<keyword evidence="6 11" id="KW-0472">Membrane</keyword>
<dbReference type="GO" id="GO:0007166">
    <property type="term" value="P:cell surface receptor signaling pathway"/>
    <property type="evidence" value="ECO:0007669"/>
    <property type="project" value="TreeGrafter"/>
</dbReference>
<name>A0A663N974_ATHCN</name>
<dbReference type="InterPro" id="IPR003599">
    <property type="entry name" value="Ig_sub"/>
</dbReference>
<proteinExistence type="predicted"/>
<keyword evidence="4 12" id="KW-0732">Signal</keyword>
<keyword evidence="15" id="KW-1185">Reference proteome</keyword>
<dbReference type="InterPro" id="IPR053896">
    <property type="entry name" value="BTN3A2-like_Ig-C"/>
</dbReference>
<dbReference type="AlphaFoldDB" id="A0A663N974"/>
<reference evidence="14" key="2">
    <citation type="submission" date="2025-09" db="UniProtKB">
        <authorList>
            <consortium name="Ensembl"/>
        </authorList>
    </citation>
    <scope>IDENTIFICATION</scope>
</reference>
<feature type="domain" description="Ig-like" evidence="13">
    <location>
        <begin position="32"/>
        <end position="109"/>
    </location>
</feature>
<protein>
    <recommendedName>
        <fullName evidence="13">Ig-like domain-containing protein</fullName>
    </recommendedName>
</protein>
<evidence type="ECO:0000256" key="7">
    <source>
        <dbReference type="ARBA" id="ARBA00023157"/>
    </source>
</evidence>
<accession>A0A663N974</accession>
<dbReference type="PANTHER" id="PTHR25466:SF3">
    <property type="entry name" value="PROGRAMMED CELL DEATH 1 LIGAND 1"/>
    <property type="match status" value="1"/>
</dbReference>
<evidence type="ECO:0000256" key="3">
    <source>
        <dbReference type="ARBA" id="ARBA00022692"/>
    </source>
</evidence>
<comment type="subcellular location">
    <subcellularLocation>
        <location evidence="1">Cell membrane</location>
        <topology evidence="1">Single-pass type I membrane protein</topology>
    </subcellularLocation>
</comment>
<evidence type="ECO:0000256" key="4">
    <source>
        <dbReference type="ARBA" id="ARBA00022729"/>
    </source>
</evidence>
<dbReference type="GO" id="GO:0042130">
    <property type="term" value="P:negative regulation of T cell proliferation"/>
    <property type="evidence" value="ECO:0007669"/>
    <property type="project" value="TreeGrafter"/>
</dbReference>
<dbReference type="PROSITE" id="PS50835">
    <property type="entry name" value="IG_LIKE"/>
    <property type="match status" value="2"/>
</dbReference>
<keyword evidence="3 11" id="KW-0812">Transmembrane</keyword>
<evidence type="ECO:0000256" key="1">
    <source>
        <dbReference type="ARBA" id="ARBA00004251"/>
    </source>
</evidence>
<keyword evidence="8" id="KW-0675">Receptor</keyword>
<dbReference type="InterPro" id="IPR013151">
    <property type="entry name" value="Immunoglobulin_dom"/>
</dbReference>
<keyword evidence="9" id="KW-0325">Glycoprotein</keyword>
<sequence>RVLLALSNLGIVLYSLTLSLFTVEAPQSLYTVEHGNNVTLECTFPVNGKLKFRDLSVSWEKKDKGRIKLLKENLNLGQSLLQITDVKLRDAGFYRCLIGYGGADYKTINLKVKAPYRTITQGVVNTGDNEWKLTCQSEGYPQAEVIWQNREHEDLTDKANTSYETGSDQLYRVTSTLTIKSRIDEIFYCVFWNKELMHEWRRPIQFLIRPFNWAPPLLLLLLATFLISALYSDMFAQAFSQSGDLIQLKTSISVYQTVTWSGHFPGPLHHGVLKMPVLAHFLRLTRGGNRQLRVRKPSHPFNE</sequence>
<dbReference type="Ensembl" id="ENSACUT00000022973.1">
    <property type="protein sequence ID" value="ENSACUP00000021550.1"/>
    <property type="gene ID" value="ENSACUG00000014402.1"/>
</dbReference>
<dbReference type="Gene3D" id="2.60.40.10">
    <property type="entry name" value="Immunoglobulins"/>
    <property type="match status" value="2"/>
</dbReference>
<evidence type="ECO:0000313" key="14">
    <source>
        <dbReference type="Ensembl" id="ENSACUP00000021550.1"/>
    </source>
</evidence>
<dbReference type="Proteomes" id="UP000472269">
    <property type="component" value="Unplaced"/>
</dbReference>
<keyword evidence="2" id="KW-1003">Cell membrane</keyword>
<dbReference type="Pfam" id="PF00047">
    <property type="entry name" value="ig"/>
    <property type="match status" value="1"/>
</dbReference>
<reference evidence="14" key="1">
    <citation type="submission" date="2025-08" db="UniProtKB">
        <authorList>
            <consortium name="Ensembl"/>
        </authorList>
    </citation>
    <scope>IDENTIFICATION</scope>
</reference>
<dbReference type="GO" id="GO:0009897">
    <property type="term" value="C:external side of plasma membrane"/>
    <property type="evidence" value="ECO:0007669"/>
    <property type="project" value="TreeGrafter"/>
</dbReference>
<dbReference type="SUPFAM" id="SSF48726">
    <property type="entry name" value="Immunoglobulin"/>
    <property type="match status" value="2"/>
</dbReference>
<dbReference type="InterPro" id="IPR036179">
    <property type="entry name" value="Ig-like_dom_sf"/>
</dbReference>
<keyword evidence="7" id="KW-1015">Disulfide bond</keyword>
<dbReference type="Pfam" id="PF22705">
    <property type="entry name" value="C2-set_3"/>
    <property type="match status" value="1"/>
</dbReference>
<evidence type="ECO:0000256" key="2">
    <source>
        <dbReference type="ARBA" id="ARBA00022475"/>
    </source>
</evidence>
<keyword evidence="5 11" id="KW-1133">Transmembrane helix</keyword>
<dbReference type="PANTHER" id="PTHR25466">
    <property type="entry name" value="T-LYMPHOCYTE ACTIVATION ANTIGEN"/>
    <property type="match status" value="1"/>
</dbReference>
<dbReference type="InterPro" id="IPR051713">
    <property type="entry name" value="T-cell_Activation_Regulation"/>
</dbReference>
<evidence type="ECO:0000259" key="13">
    <source>
        <dbReference type="PROSITE" id="PS50835"/>
    </source>
</evidence>
<dbReference type="GO" id="GO:0042102">
    <property type="term" value="P:positive regulation of T cell proliferation"/>
    <property type="evidence" value="ECO:0007669"/>
    <property type="project" value="TreeGrafter"/>
</dbReference>
<evidence type="ECO:0000256" key="8">
    <source>
        <dbReference type="ARBA" id="ARBA00023170"/>
    </source>
</evidence>
<feature type="transmembrane region" description="Helical" evidence="11">
    <location>
        <begin position="213"/>
        <end position="231"/>
    </location>
</feature>
<dbReference type="GO" id="GO:0006955">
    <property type="term" value="P:immune response"/>
    <property type="evidence" value="ECO:0007669"/>
    <property type="project" value="TreeGrafter"/>
</dbReference>
<dbReference type="InterPro" id="IPR013783">
    <property type="entry name" value="Ig-like_fold"/>
</dbReference>
<feature type="chain" id="PRO_5025521261" description="Ig-like domain-containing protein" evidence="12">
    <location>
        <begin position="20"/>
        <end position="303"/>
    </location>
</feature>
<evidence type="ECO:0000256" key="5">
    <source>
        <dbReference type="ARBA" id="ARBA00022989"/>
    </source>
</evidence>
<evidence type="ECO:0000313" key="15">
    <source>
        <dbReference type="Proteomes" id="UP000472269"/>
    </source>
</evidence>
<dbReference type="GO" id="GO:0031295">
    <property type="term" value="P:T cell costimulation"/>
    <property type="evidence" value="ECO:0007669"/>
    <property type="project" value="TreeGrafter"/>
</dbReference>
<keyword evidence="10" id="KW-0393">Immunoglobulin domain</keyword>
<evidence type="ECO:0000256" key="6">
    <source>
        <dbReference type="ARBA" id="ARBA00023136"/>
    </source>
</evidence>
<dbReference type="GO" id="GO:0071222">
    <property type="term" value="P:cellular response to lipopolysaccharide"/>
    <property type="evidence" value="ECO:0007669"/>
    <property type="project" value="TreeGrafter"/>
</dbReference>
<feature type="signal peptide" evidence="12">
    <location>
        <begin position="1"/>
        <end position="19"/>
    </location>
</feature>
<organism evidence="14 15">
    <name type="scientific">Athene cunicularia</name>
    <name type="common">Burrowing owl</name>
    <name type="synonym">Speotyto cunicularia</name>
    <dbReference type="NCBI Taxonomy" id="194338"/>
    <lineage>
        <taxon>Eukaryota</taxon>
        <taxon>Metazoa</taxon>
        <taxon>Chordata</taxon>
        <taxon>Craniata</taxon>
        <taxon>Vertebrata</taxon>
        <taxon>Euteleostomi</taxon>
        <taxon>Archelosauria</taxon>
        <taxon>Archosauria</taxon>
        <taxon>Dinosauria</taxon>
        <taxon>Saurischia</taxon>
        <taxon>Theropoda</taxon>
        <taxon>Coelurosauria</taxon>
        <taxon>Aves</taxon>
        <taxon>Neognathae</taxon>
        <taxon>Neoaves</taxon>
        <taxon>Telluraves</taxon>
        <taxon>Strigiformes</taxon>
        <taxon>Strigidae</taxon>
        <taxon>Athene</taxon>
    </lineage>
</organism>
<evidence type="ECO:0000256" key="10">
    <source>
        <dbReference type="ARBA" id="ARBA00023319"/>
    </source>
</evidence>